<gene>
    <name evidence="3" type="ORF">GCM10012284_32740</name>
</gene>
<dbReference type="Pfam" id="PF13340">
    <property type="entry name" value="DUF4096"/>
    <property type="match status" value="1"/>
</dbReference>
<protein>
    <recommendedName>
        <fullName evidence="2">Insertion element IS402-like domain-containing protein</fullName>
    </recommendedName>
</protein>
<feature type="compositionally biased region" description="Basic and acidic residues" evidence="1">
    <location>
        <begin position="130"/>
        <end position="139"/>
    </location>
</feature>
<evidence type="ECO:0000313" key="4">
    <source>
        <dbReference type="Proteomes" id="UP000656042"/>
    </source>
</evidence>
<dbReference type="EMBL" id="BMMX01000013">
    <property type="protein sequence ID" value="GGK95998.1"/>
    <property type="molecule type" value="Genomic_DNA"/>
</dbReference>
<evidence type="ECO:0000313" key="3">
    <source>
        <dbReference type="EMBL" id="GGK95998.1"/>
    </source>
</evidence>
<sequence length="149" mass="17196">MARRAYSTDLTDAQWALIEPFLRVWKARRVSPSGYEGGYDLREIVNALFYQNRTGCQWALLPHDLPPWSAVYYYFGLWRDDGTDQAIHDLLRCQAREKAGRAEDPSAVVLDTQSIRIMTLAVTRSSARSEQPKRLDSRLRTPVLGPRRR</sequence>
<dbReference type="PANTHER" id="PTHR30007">
    <property type="entry name" value="PHP DOMAIN PROTEIN"/>
    <property type="match status" value="1"/>
</dbReference>
<reference evidence="3" key="2">
    <citation type="submission" date="2020-09" db="EMBL/GenBank/DDBJ databases">
        <authorList>
            <person name="Sun Q."/>
            <person name="Zhou Y."/>
        </authorList>
    </citation>
    <scope>NUCLEOTIDE SEQUENCE</scope>
    <source>
        <strain evidence="3">CGMCC 4.7299</strain>
    </source>
</reference>
<proteinExistence type="predicted"/>
<name>A0A8J3C1K0_9ACTN</name>
<dbReference type="PANTHER" id="PTHR30007:SF0">
    <property type="entry name" value="TRANSPOSASE"/>
    <property type="match status" value="1"/>
</dbReference>
<dbReference type="Proteomes" id="UP000656042">
    <property type="component" value="Unassembled WGS sequence"/>
</dbReference>
<evidence type="ECO:0000259" key="2">
    <source>
        <dbReference type="Pfam" id="PF13340"/>
    </source>
</evidence>
<organism evidence="3 4">
    <name type="scientific">Mangrovihabitans endophyticus</name>
    <dbReference type="NCBI Taxonomy" id="1751298"/>
    <lineage>
        <taxon>Bacteria</taxon>
        <taxon>Bacillati</taxon>
        <taxon>Actinomycetota</taxon>
        <taxon>Actinomycetes</taxon>
        <taxon>Micromonosporales</taxon>
        <taxon>Micromonosporaceae</taxon>
        <taxon>Mangrovihabitans</taxon>
    </lineage>
</organism>
<comment type="caution">
    <text evidence="3">The sequence shown here is derived from an EMBL/GenBank/DDBJ whole genome shotgun (WGS) entry which is preliminary data.</text>
</comment>
<dbReference type="InterPro" id="IPR025161">
    <property type="entry name" value="IS402-like_dom"/>
</dbReference>
<feature type="region of interest" description="Disordered" evidence="1">
    <location>
        <begin position="126"/>
        <end position="149"/>
    </location>
</feature>
<keyword evidence="4" id="KW-1185">Reference proteome</keyword>
<evidence type="ECO:0000256" key="1">
    <source>
        <dbReference type="SAM" id="MobiDB-lite"/>
    </source>
</evidence>
<accession>A0A8J3C1K0</accession>
<reference evidence="3" key="1">
    <citation type="journal article" date="2014" name="Int. J. Syst. Evol. Microbiol.">
        <title>Complete genome sequence of Corynebacterium casei LMG S-19264T (=DSM 44701T), isolated from a smear-ripened cheese.</title>
        <authorList>
            <consortium name="US DOE Joint Genome Institute (JGI-PGF)"/>
            <person name="Walter F."/>
            <person name="Albersmeier A."/>
            <person name="Kalinowski J."/>
            <person name="Ruckert C."/>
        </authorList>
    </citation>
    <scope>NUCLEOTIDE SEQUENCE</scope>
    <source>
        <strain evidence="3">CGMCC 4.7299</strain>
    </source>
</reference>
<dbReference type="AlphaFoldDB" id="A0A8J3C1K0"/>
<feature type="domain" description="Insertion element IS402-like" evidence="2">
    <location>
        <begin position="10"/>
        <end position="88"/>
    </location>
</feature>